<evidence type="ECO:0000313" key="9">
    <source>
        <dbReference type="EMBL" id="HJC23044.1"/>
    </source>
</evidence>
<protein>
    <submittedName>
        <fullName evidence="9">DNA mismatch repair protein MutS</fullName>
    </submittedName>
</protein>
<dbReference type="FunFam" id="3.40.50.300:FF:000830">
    <property type="entry name" value="Endonuclease MutS2"/>
    <property type="match status" value="1"/>
</dbReference>
<sequence>MNEKIFDILEYDRIRQMLEKFATSNPGCELCRRLMPEVEIETINRLMNETTAARERIRHKGKPSFAKVTNLSSILDRLEKGNSLSAGDLLRVYDLLDAASKAKDYGCREIPEEEKDLLDSKFNQLSPLKKVQEEIKRCVRNDNDLFDTASPGLEKVRKKIKNTEDSIQGQLRTLVSGKYRPYLSDTFISQKNGAYCLAVKYACRNKVSGTVQSQSGTGGTVFIEPTSVAKASAELQDLQYQEKIEIAIVLGDLSDMVKAQLKYVRKNYDILTTLDFIFAKAGFSESYNGTAPTFNTKKFIKLNQARHPLLDPEKVVPTTLELGGEYDMLVITGPNTGGKTLTMKNVGTMTLMGQSGLHIPAAEGSELSVFKEVFADIGDEQSIAQSLSTFSAHMTNIIKILNVADKDSLVLIDELGSGTDPAEGAALAVAILSRLHKCGIRTLATTHYVQIKNFALATEGVQNACCEFDVETLSPTYRLMIGAVGASNAFAISKRLGLEDALIDDAKAYLASEQDAG</sequence>
<evidence type="ECO:0000256" key="1">
    <source>
        <dbReference type="ARBA" id="ARBA00022722"/>
    </source>
</evidence>
<dbReference type="InterPro" id="IPR045076">
    <property type="entry name" value="MutS"/>
</dbReference>
<comment type="caution">
    <text evidence="9">The sequence shown here is derived from an EMBL/GenBank/DDBJ whole genome shotgun (WGS) entry which is preliminary data.</text>
</comment>
<evidence type="ECO:0000259" key="8">
    <source>
        <dbReference type="PROSITE" id="PS00486"/>
    </source>
</evidence>
<dbReference type="InterPro" id="IPR007696">
    <property type="entry name" value="DNA_mismatch_repair_MutS_core"/>
</dbReference>
<keyword evidence="1" id="KW-0540">Nuclease</keyword>
<dbReference type="GO" id="GO:0140664">
    <property type="term" value="F:ATP-dependent DNA damage sensor activity"/>
    <property type="evidence" value="ECO:0007669"/>
    <property type="project" value="InterPro"/>
</dbReference>
<dbReference type="SUPFAM" id="SSF52540">
    <property type="entry name" value="P-loop containing nucleoside triphosphate hydrolases"/>
    <property type="match status" value="1"/>
</dbReference>
<dbReference type="Pfam" id="PF00488">
    <property type="entry name" value="MutS_V"/>
    <property type="match status" value="1"/>
</dbReference>
<dbReference type="InterPro" id="IPR005747">
    <property type="entry name" value="MutS2"/>
</dbReference>
<evidence type="ECO:0000313" key="10">
    <source>
        <dbReference type="Proteomes" id="UP000823891"/>
    </source>
</evidence>
<dbReference type="PROSITE" id="PS00486">
    <property type="entry name" value="DNA_MISMATCH_REPAIR_2"/>
    <property type="match status" value="1"/>
</dbReference>
<dbReference type="SUPFAM" id="SSF48334">
    <property type="entry name" value="DNA repair protein MutS, domain III"/>
    <property type="match status" value="1"/>
</dbReference>
<keyword evidence="2" id="KW-0699">rRNA-binding</keyword>
<name>A0A9D2NG13_9FIRM</name>
<keyword evidence="5" id="KW-0067">ATP-binding</keyword>
<keyword evidence="3" id="KW-0547">Nucleotide-binding</keyword>
<dbReference type="GO" id="GO:0006298">
    <property type="term" value="P:mismatch repair"/>
    <property type="evidence" value="ECO:0007669"/>
    <property type="project" value="InterPro"/>
</dbReference>
<dbReference type="NCBIfam" id="TIGR01069">
    <property type="entry name" value="mutS2"/>
    <property type="match status" value="1"/>
</dbReference>
<dbReference type="PANTHER" id="PTHR48466:SF2">
    <property type="entry name" value="OS10G0509000 PROTEIN"/>
    <property type="match status" value="1"/>
</dbReference>
<dbReference type="GO" id="GO:0005524">
    <property type="term" value="F:ATP binding"/>
    <property type="evidence" value="ECO:0007669"/>
    <property type="project" value="UniProtKB-KW"/>
</dbReference>
<dbReference type="InterPro" id="IPR000432">
    <property type="entry name" value="DNA_mismatch_repair_MutS_C"/>
</dbReference>
<reference evidence="9" key="2">
    <citation type="submission" date="2021-04" db="EMBL/GenBank/DDBJ databases">
        <authorList>
            <person name="Gilroy R."/>
        </authorList>
    </citation>
    <scope>NUCLEOTIDE SEQUENCE</scope>
    <source>
        <strain evidence="9">USAMLcec2-132</strain>
    </source>
</reference>
<gene>
    <name evidence="9" type="ORF">H9761_04990</name>
</gene>
<dbReference type="InterPro" id="IPR036187">
    <property type="entry name" value="DNA_mismatch_repair_MutS_sf"/>
</dbReference>
<dbReference type="Gene3D" id="3.40.50.300">
    <property type="entry name" value="P-loop containing nucleotide triphosphate hydrolases"/>
    <property type="match status" value="1"/>
</dbReference>
<dbReference type="AlphaFoldDB" id="A0A9D2NG13"/>
<dbReference type="SMART" id="SM00533">
    <property type="entry name" value="MUTSd"/>
    <property type="match status" value="1"/>
</dbReference>
<dbReference type="GO" id="GO:0019843">
    <property type="term" value="F:rRNA binding"/>
    <property type="evidence" value="ECO:0007669"/>
    <property type="project" value="UniProtKB-KW"/>
</dbReference>
<evidence type="ECO:0000256" key="7">
    <source>
        <dbReference type="ARBA" id="ARBA00023125"/>
    </source>
</evidence>
<dbReference type="GO" id="GO:0016887">
    <property type="term" value="F:ATP hydrolysis activity"/>
    <property type="evidence" value="ECO:0007669"/>
    <property type="project" value="InterPro"/>
</dbReference>
<proteinExistence type="predicted"/>
<keyword evidence="4" id="KW-0378">Hydrolase</keyword>
<evidence type="ECO:0000256" key="5">
    <source>
        <dbReference type="ARBA" id="ARBA00022840"/>
    </source>
</evidence>
<evidence type="ECO:0000256" key="4">
    <source>
        <dbReference type="ARBA" id="ARBA00022801"/>
    </source>
</evidence>
<dbReference type="Proteomes" id="UP000823891">
    <property type="component" value="Unassembled WGS sequence"/>
</dbReference>
<dbReference type="InterPro" id="IPR027417">
    <property type="entry name" value="P-loop_NTPase"/>
</dbReference>
<dbReference type="GO" id="GO:0030983">
    <property type="term" value="F:mismatched DNA binding"/>
    <property type="evidence" value="ECO:0007669"/>
    <property type="project" value="InterPro"/>
</dbReference>
<dbReference type="GO" id="GO:0004519">
    <property type="term" value="F:endonuclease activity"/>
    <property type="evidence" value="ECO:0007669"/>
    <property type="project" value="UniProtKB-KW"/>
</dbReference>
<evidence type="ECO:0000256" key="3">
    <source>
        <dbReference type="ARBA" id="ARBA00022741"/>
    </source>
</evidence>
<evidence type="ECO:0000256" key="6">
    <source>
        <dbReference type="ARBA" id="ARBA00022884"/>
    </source>
</evidence>
<dbReference type="CDD" id="cd03280">
    <property type="entry name" value="ABC_MutS2"/>
    <property type="match status" value="1"/>
</dbReference>
<keyword evidence="6" id="KW-0694">RNA-binding</keyword>
<reference evidence="9" key="1">
    <citation type="journal article" date="2021" name="PeerJ">
        <title>Extensive microbial diversity within the chicken gut microbiome revealed by metagenomics and culture.</title>
        <authorList>
            <person name="Gilroy R."/>
            <person name="Ravi A."/>
            <person name="Getino M."/>
            <person name="Pursley I."/>
            <person name="Horton D.L."/>
            <person name="Alikhan N.F."/>
            <person name="Baker D."/>
            <person name="Gharbi K."/>
            <person name="Hall N."/>
            <person name="Watson M."/>
            <person name="Adriaenssens E.M."/>
            <person name="Foster-Nyarko E."/>
            <person name="Jarju S."/>
            <person name="Secka A."/>
            <person name="Antonio M."/>
            <person name="Oren A."/>
            <person name="Chaudhuri R.R."/>
            <person name="La Ragione R."/>
            <person name="Hildebrand F."/>
            <person name="Pallen M.J."/>
        </authorList>
    </citation>
    <scope>NUCLEOTIDE SEQUENCE</scope>
    <source>
        <strain evidence="9">USAMLcec2-132</strain>
    </source>
</reference>
<keyword evidence="7" id="KW-0238">DNA-binding</keyword>
<dbReference type="EMBL" id="DWWS01000018">
    <property type="protein sequence ID" value="HJC23044.1"/>
    <property type="molecule type" value="Genomic_DNA"/>
</dbReference>
<organism evidence="9 10">
    <name type="scientific">Candidatus Eisenbergiella merdavium</name>
    <dbReference type="NCBI Taxonomy" id="2838551"/>
    <lineage>
        <taxon>Bacteria</taxon>
        <taxon>Bacillati</taxon>
        <taxon>Bacillota</taxon>
        <taxon>Clostridia</taxon>
        <taxon>Lachnospirales</taxon>
        <taxon>Lachnospiraceae</taxon>
        <taxon>Eisenbergiella</taxon>
    </lineage>
</organism>
<accession>A0A9D2NG13</accession>
<dbReference type="PANTHER" id="PTHR48466">
    <property type="entry name" value="OS10G0509000 PROTEIN-RELATED"/>
    <property type="match status" value="1"/>
</dbReference>
<evidence type="ECO:0000256" key="2">
    <source>
        <dbReference type="ARBA" id="ARBA00022730"/>
    </source>
</evidence>
<feature type="domain" description="DNA mismatch repair proteins mutS family" evidence="8">
    <location>
        <begin position="408"/>
        <end position="424"/>
    </location>
</feature>
<dbReference type="SMART" id="SM00534">
    <property type="entry name" value="MUTSac"/>
    <property type="match status" value="1"/>
</dbReference>
<dbReference type="GO" id="GO:0045910">
    <property type="term" value="P:negative regulation of DNA recombination"/>
    <property type="evidence" value="ECO:0007669"/>
    <property type="project" value="InterPro"/>
</dbReference>